<evidence type="ECO:0000313" key="2">
    <source>
        <dbReference type="EMBL" id="CAE8716995.1"/>
    </source>
</evidence>
<evidence type="ECO:0000256" key="1">
    <source>
        <dbReference type="SAM" id="MobiDB-lite"/>
    </source>
</evidence>
<name>A0A813L7A3_POLGL</name>
<protein>
    <submittedName>
        <fullName evidence="2">Uncharacterized protein</fullName>
    </submittedName>
</protein>
<dbReference type="EMBL" id="CAJNNW010033076">
    <property type="protein sequence ID" value="CAE8716995.1"/>
    <property type="molecule type" value="Genomic_DNA"/>
</dbReference>
<dbReference type="Proteomes" id="UP000626109">
    <property type="component" value="Unassembled WGS sequence"/>
</dbReference>
<gene>
    <name evidence="2" type="ORF">PGLA2088_LOCUS39330</name>
</gene>
<dbReference type="AlphaFoldDB" id="A0A813L7A3"/>
<evidence type="ECO:0000313" key="3">
    <source>
        <dbReference type="Proteomes" id="UP000626109"/>
    </source>
</evidence>
<sequence>MACIAHPGTTLGGERQHQRRRLQSPLHEMDDGLGAEEELQPASPILQPLRQPVLGAEINVLVSLLTEFASVVARQLEPVNSSIINLHNNFIKMQVSVRNDIQSIGDRLSVMEVRFDLEKGSH</sequence>
<reference evidence="2" key="1">
    <citation type="submission" date="2021-02" db="EMBL/GenBank/DDBJ databases">
        <authorList>
            <person name="Dougan E. K."/>
            <person name="Rhodes N."/>
            <person name="Thang M."/>
            <person name="Chan C."/>
        </authorList>
    </citation>
    <scope>NUCLEOTIDE SEQUENCE</scope>
</reference>
<proteinExistence type="predicted"/>
<accession>A0A813L7A3</accession>
<comment type="caution">
    <text evidence="2">The sequence shown here is derived from an EMBL/GenBank/DDBJ whole genome shotgun (WGS) entry which is preliminary data.</text>
</comment>
<organism evidence="2 3">
    <name type="scientific">Polarella glacialis</name>
    <name type="common">Dinoflagellate</name>
    <dbReference type="NCBI Taxonomy" id="89957"/>
    <lineage>
        <taxon>Eukaryota</taxon>
        <taxon>Sar</taxon>
        <taxon>Alveolata</taxon>
        <taxon>Dinophyceae</taxon>
        <taxon>Suessiales</taxon>
        <taxon>Suessiaceae</taxon>
        <taxon>Polarella</taxon>
    </lineage>
</organism>
<feature type="region of interest" description="Disordered" evidence="1">
    <location>
        <begin position="1"/>
        <end position="32"/>
    </location>
</feature>